<dbReference type="AlphaFoldDB" id="A0A498P0K5"/>
<dbReference type="Proteomes" id="UP000290572">
    <property type="component" value="Unassembled WGS sequence"/>
</dbReference>
<protein>
    <submittedName>
        <fullName evidence="3">CD209 antigen-like protein</fullName>
    </submittedName>
</protein>
<dbReference type="InterPro" id="IPR016187">
    <property type="entry name" value="CTDL_fold"/>
</dbReference>
<comment type="caution">
    <text evidence="3">The sequence shown here is derived from an EMBL/GenBank/DDBJ whole genome shotgun (WGS) entry which is preliminary data.</text>
</comment>
<gene>
    <name evidence="3" type="ORF">ROHU_001439</name>
</gene>
<keyword evidence="2" id="KW-0472">Membrane</keyword>
<dbReference type="InterPro" id="IPR016186">
    <property type="entry name" value="C-type_lectin-like/link_sf"/>
</dbReference>
<evidence type="ECO:0000313" key="3">
    <source>
        <dbReference type="EMBL" id="RXN38100.1"/>
    </source>
</evidence>
<evidence type="ECO:0000256" key="2">
    <source>
        <dbReference type="SAM" id="Phobius"/>
    </source>
</evidence>
<evidence type="ECO:0000313" key="4">
    <source>
        <dbReference type="Proteomes" id="UP000290572"/>
    </source>
</evidence>
<organism evidence="3 4">
    <name type="scientific">Labeo rohita</name>
    <name type="common">Indian major carp</name>
    <name type="synonym">Cyprinus rohita</name>
    <dbReference type="NCBI Taxonomy" id="84645"/>
    <lineage>
        <taxon>Eukaryota</taxon>
        <taxon>Metazoa</taxon>
        <taxon>Chordata</taxon>
        <taxon>Craniata</taxon>
        <taxon>Vertebrata</taxon>
        <taxon>Euteleostomi</taxon>
        <taxon>Actinopterygii</taxon>
        <taxon>Neopterygii</taxon>
        <taxon>Teleostei</taxon>
        <taxon>Ostariophysi</taxon>
        <taxon>Cypriniformes</taxon>
        <taxon>Cyprinidae</taxon>
        <taxon>Labeoninae</taxon>
        <taxon>Labeonini</taxon>
        <taxon>Labeo</taxon>
    </lineage>
</organism>
<keyword evidence="1" id="KW-0175">Coiled coil</keyword>
<proteinExistence type="predicted"/>
<keyword evidence="4" id="KW-1185">Reference proteome</keyword>
<feature type="transmembrane region" description="Helical" evidence="2">
    <location>
        <begin position="42"/>
        <end position="65"/>
    </location>
</feature>
<keyword evidence="2" id="KW-1133">Transmembrane helix</keyword>
<keyword evidence="2" id="KW-0812">Transmembrane</keyword>
<feature type="coiled-coil region" evidence="1">
    <location>
        <begin position="91"/>
        <end position="125"/>
    </location>
</feature>
<evidence type="ECO:0000256" key="1">
    <source>
        <dbReference type="SAM" id="Coils"/>
    </source>
</evidence>
<sequence>MELNVHYVNFKNKGIEGRTLPKIPSRSQDTGKAQKCRGCGRLVLMATAICFALFICVLLLVFVILQNTSITAEKDQFKNYKDAVQVFSQTNNRLHDTYSDLMTKKKELKERLNDLSEDLKKGYKKGSLSGWFFMSNVSKSWSESRQYCKDQGGDLVVMKTEEKQWAKLLNW</sequence>
<dbReference type="SUPFAM" id="SSF56436">
    <property type="entry name" value="C-type lectin-like"/>
    <property type="match status" value="1"/>
</dbReference>
<dbReference type="EMBL" id="QBIY01005152">
    <property type="protein sequence ID" value="RXN38100.1"/>
    <property type="molecule type" value="Genomic_DNA"/>
</dbReference>
<reference evidence="3 4" key="1">
    <citation type="submission" date="2018-03" db="EMBL/GenBank/DDBJ databases">
        <title>Draft genome sequence of Rohu Carp (Labeo rohita).</title>
        <authorList>
            <person name="Das P."/>
            <person name="Kushwaha B."/>
            <person name="Joshi C.G."/>
            <person name="Kumar D."/>
            <person name="Nagpure N.S."/>
            <person name="Sahoo L."/>
            <person name="Das S.P."/>
            <person name="Bit A."/>
            <person name="Patnaik S."/>
            <person name="Meher P.K."/>
            <person name="Jayasankar P."/>
            <person name="Koringa P.G."/>
            <person name="Patel N.V."/>
            <person name="Hinsu A.T."/>
            <person name="Kumar R."/>
            <person name="Pandey M."/>
            <person name="Agarwal S."/>
            <person name="Srivastava S."/>
            <person name="Singh M."/>
            <person name="Iquebal M.A."/>
            <person name="Jaiswal S."/>
            <person name="Angadi U.B."/>
            <person name="Kumar N."/>
            <person name="Raza M."/>
            <person name="Shah T.M."/>
            <person name="Rai A."/>
            <person name="Jena J.K."/>
        </authorList>
    </citation>
    <scope>NUCLEOTIDE SEQUENCE [LARGE SCALE GENOMIC DNA]</scope>
    <source>
        <strain evidence="3">DASCIFA01</strain>
        <tissue evidence="3">Testis</tissue>
    </source>
</reference>
<dbReference type="Gene3D" id="3.10.100.10">
    <property type="entry name" value="Mannose-Binding Protein A, subunit A"/>
    <property type="match status" value="1"/>
</dbReference>
<name>A0A498P0K5_LABRO</name>
<accession>A0A498P0K5</accession>